<feature type="compositionally biased region" description="Basic and acidic residues" evidence="1">
    <location>
        <begin position="244"/>
        <end position="258"/>
    </location>
</feature>
<keyword evidence="2" id="KW-1133">Transmembrane helix</keyword>
<feature type="compositionally biased region" description="Polar residues" evidence="1">
    <location>
        <begin position="173"/>
        <end position="183"/>
    </location>
</feature>
<accession>A0A8E0VE27</accession>
<keyword evidence="4" id="KW-1185">Reference proteome</keyword>
<proteinExistence type="predicted"/>
<dbReference type="EMBL" id="LUCM01011389">
    <property type="protein sequence ID" value="KAA0184038.1"/>
    <property type="molecule type" value="Genomic_DNA"/>
</dbReference>
<evidence type="ECO:0000256" key="1">
    <source>
        <dbReference type="SAM" id="MobiDB-lite"/>
    </source>
</evidence>
<feature type="transmembrane region" description="Helical" evidence="2">
    <location>
        <begin position="51"/>
        <end position="74"/>
    </location>
</feature>
<evidence type="ECO:0000256" key="2">
    <source>
        <dbReference type="SAM" id="Phobius"/>
    </source>
</evidence>
<dbReference type="Proteomes" id="UP000728185">
    <property type="component" value="Unassembled WGS sequence"/>
</dbReference>
<evidence type="ECO:0000313" key="4">
    <source>
        <dbReference type="Proteomes" id="UP000728185"/>
    </source>
</evidence>
<organism evidence="3 4">
    <name type="scientific">Fasciolopsis buskii</name>
    <dbReference type="NCBI Taxonomy" id="27845"/>
    <lineage>
        <taxon>Eukaryota</taxon>
        <taxon>Metazoa</taxon>
        <taxon>Spiralia</taxon>
        <taxon>Lophotrochozoa</taxon>
        <taxon>Platyhelminthes</taxon>
        <taxon>Trematoda</taxon>
        <taxon>Digenea</taxon>
        <taxon>Plagiorchiida</taxon>
        <taxon>Echinostomata</taxon>
        <taxon>Echinostomatoidea</taxon>
        <taxon>Fasciolidae</taxon>
        <taxon>Fasciolopsis</taxon>
    </lineage>
</organism>
<name>A0A8E0VE27_9TREM</name>
<feature type="compositionally biased region" description="Basic and acidic residues" evidence="1">
    <location>
        <begin position="184"/>
        <end position="193"/>
    </location>
</feature>
<dbReference type="OrthoDB" id="10513334at2759"/>
<dbReference type="AlphaFoldDB" id="A0A8E0VE27"/>
<feature type="region of interest" description="Disordered" evidence="1">
    <location>
        <begin position="236"/>
        <end position="258"/>
    </location>
</feature>
<sequence>MTRLERGGRRPRCGMRLLLVSGFSVSEVSDFSIQASDVYYYAVCTVLSRYVAQFTAITVCCCVIATFLLLVLFLRCRSCFRRRRHNQKQKFQRFWYCIECSKLGSVEPRRFGFRRWPATNPSIFSSWSEGIPLPDKPGPNLSIPYVLQHSNGNLCPQHCCSPRAILPRKQDGTLHNQSQVNSNQHDHHRDQRQRQQQLRTGSNFVCTEAQIQPSKELDNTQPICLAGGYAEFYRRQGKLQSPGLERRLQGRQPESRAP</sequence>
<feature type="region of interest" description="Disordered" evidence="1">
    <location>
        <begin position="173"/>
        <end position="201"/>
    </location>
</feature>
<protein>
    <submittedName>
        <fullName evidence="3">Uncharacterized protein</fullName>
    </submittedName>
</protein>
<evidence type="ECO:0000313" key="3">
    <source>
        <dbReference type="EMBL" id="KAA0184038.1"/>
    </source>
</evidence>
<keyword evidence="2" id="KW-0472">Membrane</keyword>
<gene>
    <name evidence="3" type="ORF">FBUS_04577</name>
</gene>
<keyword evidence="2" id="KW-0812">Transmembrane</keyword>
<comment type="caution">
    <text evidence="3">The sequence shown here is derived from an EMBL/GenBank/DDBJ whole genome shotgun (WGS) entry which is preliminary data.</text>
</comment>
<reference evidence="3" key="1">
    <citation type="submission" date="2019-05" db="EMBL/GenBank/DDBJ databases">
        <title>Annotation for the trematode Fasciolopsis buski.</title>
        <authorList>
            <person name="Choi Y.-J."/>
        </authorList>
    </citation>
    <scope>NUCLEOTIDE SEQUENCE</scope>
    <source>
        <strain evidence="3">HT</strain>
        <tissue evidence="3">Whole worm</tissue>
    </source>
</reference>